<dbReference type="Proteomes" id="UP001595075">
    <property type="component" value="Unassembled WGS sequence"/>
</dbReference>
<reference evidence="3 4" key="1">
    <citation type="journal article" date="2024" name="Commun. Biol.">
        <title>Comparative genomic analysis of thermophilic fungi reveals convergent evolutionary adaptations and gene losses.</title>
        <authorList>
            <person name="Steindorff A.S."/>
            <person name="Aguilar-Pontes M.V."/>
            <person name="Robinson A.J."/>
            <person name="Andreopoulos B."/>
            <person name="LaButti K."/>
            <person name="Kuo A."/>
            <person name="Mondo S."/>
            <person name="Riley R."/>
            <person name="Otillar R."/>
            <person name="Haridas S."/>
            <person name="Lipzen A."/>
            <person name="Grimwood J."/>
            <person name="Schmutz J."/>
            <person name="Clum A."/>
            <person name="Reid I.D."/>
            <person name="Moisan M.C."/>
            <person name="Butler G."/>
            <person name="Nguyen T.T.M."/>
            <person name="Dewar K."/>
            <person name="Conant G."/>
            <person name="Drula E."/>
            <person name="Henrissat B."/>
            <person name="Hansel C."/>
            <person name="Singer S."/>
            <person name="Hutchinson M.I."/>
            <person name="de Vries R.P."/>
            <person name="Natvig D.O."/>
            <person name="Powell A.J."/>
            <person name="Tsang A."/>
            <person name="Grigoriev I.V."/>
        </authorList>
    </citation>
    <scope>NUCLEOTIDE SEQUENCE [LARGE SCALE GENOMIC DNA]</scope>
    <source>
        <strain evidence="3 4">CBS 494.80</strain>
    </source>
</reference>
<gene>
    <name evidence="3" type="ORF">VTL71DRAFT_10355</name>
</gene>
<evidence type="ECO:0000313" key="3">
    <source>
        <dbReference type="EMBL" id="KAL2073031.1"/>
    </source>
</evidence>
<feature type="region of interest" description="Disordered" evidence="1">
    <location>
        <begin position="1"/>
        <end position="55"/>
    </location>
</feature>
<keyword evidence="4" id="KW-1185">Reference proteome</keyword>
<name>A0ABR4CSV1_9HELO</name>
<feature type="compositionally biased region" description="Polar residues" evidence="1">
    <location>
        <begin position="15"/>
        <end position="27"/>
    </location>
</feature>
<feature type="domain" description="2EXR" evidence="2">
    <location>
        <begin position="54"/>
        <end position="118"/>
    </location>
</feature>
<protein>
    <recommendedName>
        <fullName evidence="2">2EXR domain-containing protein</fullName>
    </recommendedName>
</protein>
<dbReference type="EMBL" id="JAZHXI010000003">
    <property type="protein sequence ID" value="KAL2073031.1"/>
    <property type="molecule type" value="Genomic_DNA"/>
</dbReference>
<dbReference type="InterPro" id="IPR045518">
    <property type="entry name" value="2EXR"/>
</dbReference>
<evidence type="ECO:0000259" key="2">
    <source>
        <dbReference type="Pfam" id="PF20150"/>
    </source>
</evidence>
<proteinExistence type="predicted"/>
<accession>A0ABR4CSV1</accession>
<evidence type="ECO:0000313" key="4">
    <source>
        <dbReference type="Proteomes" id="UP001595075"/>
    </source>
</evidence>
<sequence length="278" mass="30623">MNNNTIPKGEGEEPSNASLQLTTTLAHSSPSPSLSPNPSSPSPTQESKSKSKFPFSSLPPELRLQIYTHHITQTPLQTLRIKFRLPLHSTTLARNPAAFILAQPVPELEHVCYELRSEFEKAKMAIVPVAARGMSALLSVFEDQGFEKAWRRRVLFPGLEMVGRFCRAFGFRVGRGGAGLVREMGMAREMGVDTVAVRVRERDWVRESEGEGEGEGYVSMVVRRMVQVFETLRVVYLVGKMGEGEKGGLLGGFMRGLRSGGERGNRGVEIGGGGFRFL</sequence>
<organism evidence="3 4">
    <name type="scientific">Oculimacula yallundae</name>
    <dbReference type="NCBI Taxonomy" id="86028"/>
    <lineage>
        <taxon>Eukaryota</taxon>
        <taxon>Fungi</taxon>
        <taxon>Dikarya</taxon>
        <taxon>Ascomycota</taxon>
        <taxon>Pezizomycotina</taxon>
        <taxon>Leotiomycetes</taxon>
        <taxon>Helotiales</taxon>
        <taxon>Ploettnerulaceae</taxon>
        <taxon>Oculimacula</taxon>
    </lineage>
</organism>
<evidence type="ECO:0000256" key="1">
    <source>
        <dbReference type="SAM" id="MobiDB-lite"/>
    </source>
</evidence>
<dbReference type="Pfam" id="PF20150">
    <property type="entry name" value="2EXR"/>
    <property type="match status" value="1"/>
</dbReference>
<comment type="caution">
    <text evidence="3">The sequence shown here is derived from an EMBL/GenBank/DDBJ whole genome shotgun (WGS) entry which is preliminary data.</text>
</comment>